<dbReference type="Proteomes" id="UP000023435">
    <property type="component" value="Unassembled WGS sequence"/>
</dbReference>
<protein>
    <submittedName>
        <fullName evidence="2">Uncharacterized protein</fullName>
    </submittedName>
</protein>
<dbReference type="EMBL" id="JAJA02000001">
    <property type="protein sequence ID" value="KWS02953.1"/>
    <property type="molecule type" value="Genomic_DNA"/>
</dbReference>
<accession>A0A108U5J7</accession>
<evidence type="ECO:0000313" key="3">
    <source>
        <dbReference type="Proteomes" id="UP000023435"/>
    </source>
</evidence>
<dbReference type="AlphaFoldDB" id="A0A108U5J7"/>
<gene>
    <name evidence="2" type="ORF">AZ78_0499</name>
</gene>
<evidence type="ECO:0000313" key="2">
    <source>
        <dbReference type="EMBL" id="KWS02953.1"/>
    </source>
</evidence>
<evidence type="ECO:0000256" key="1">
    <source>
        <dbReference type="SAM" id="MobiDB-lite"/>
    </source>
</evidence>
<proteinExistence type="predicted"/>
<keyword evidence="3" id="KW-1185">Reference proteome</keyword>
<feature type="region of interest" description="Disordered" evidence="1">
    <location>
        <begin position="76"/>
        <end position="104"/>
    </location>
</feature>
<feature type="compositionally biased region" description="Basic and acidic residues" evidence="1">
    <location>
        <begin position="89"/>
        <end position="98"/>
    </location>
</feature>
<name>A0A108U5J7_9GAMM</name>
<comment type="caution">
    <text evidence="2">The sequence shown here is derived from an EMBL/GenBank/DDBJ whole genome shotgun (WGS) entry which is preliminary data.</text>
</comment>
<sequence length="104" mass="11536">MRCLGSGRIRGVQALQQASGARSARGMVRLIDAAGAISLRVMRKPNRRNAVARLAISRMLRRSAAISVDAWSVRSRRREHARGVRKRKPSVDRLDPGRRAKPGI</sequence>
<organism evidence="2 3">
    <name type="scientific">Lysobacter capsici AZ78</name>
    <dbReference type="NCBI Taxonomy" id="1444315"/>
    <lineage>
        <taxon>Bacteria</taxon>
        <taxon>Pseudomonadati</taxon>
        <taxon>Pseudomonadota</taxon>
        <taxon>Gammaproteobacteria</taxon>
        <taxon>Lysobacterales</taxon>
        <taxon>Lysobacteraceae</taxon>
        <taxon>Lysobacter</taxon>
    </lineage>
</organism>
<reference evidence="2 3" key="1">
    <citation type="journal article" date="2014" name="Genome Announc.">
        <title>Draft Genome Sequence of Lysobacter capsici AZ78, a Bacterium Antagonistic to Plant-Pathogenic Oomycetes.</title>
        <authorList>
            <person name="Puopolo G."/>
            <person name="Sonego P."/>
            <person name="Engelen K."/>
            <person name="Pertot I."/>
        </authorList>
    </citation>
    <scope>NUCLEOTIDE SEQUENCE [LARGE SCALE GENOMIC DNA]</scope>
    <source>
        <strain evidence="2 3">AZ78</strain>
    </source>
</reference>
<feature type="compositionally biased region" description="Basic residues" evidence="1">
    <location>
        <begin position="76"/>
        <end position="88"/>
    </location>
</feature>